<gene>
    <name evidence="6" type="ORF">BTO20_34560</name>
</gene>
<name>A0A1Y0CCL5_9MYCO</name>
<evidence type="ECO:0000256" key="4">
    <source>
        <dbReference type="ARBA" id="ARBA00022898"/>
    </source>
</evidence>
<dbReference type="FunFam" id="3.40.640.10:FF:000014">
    <property type="entry name" value="Adenosylmethionine-8-amino-7-oxononanoate aminotransferase, probable"/>
    <property type="match status" value="1"/>
</dbReference>
<dbReference type="GO" id="GO:0030170">
    <property type="term" value="F:pyridoxal phosphate binding"/>
    <property type="evidence" value="ECO:0007669"/>
    <property type="project" value="InterPro"/>
</dbReference>
<dbReference type="SUPFAM" id="SSF53383">
    <property type="entry name" value="PLP-dependent transferases"/>
    <property type="match status" value="1"/>
</dbReference>
<keyword evidence="2 6" id="KW-0032">Aminotransferase</keyword>
<proteinExistence type="inferred from homology"/>
<dbReference type="OrthoDB" id="9801834at2"/>
<evidence type="ECO:0000313" key="7">
    <source>
        <dbReference type="Proteomes" id="UP000195331"/>
    </source>
</evidence>
<dbReference type="AlphaFoldDB" id="A0A1Y0CCL5"/>
<keyword evidence="7" id="KW-1185">Reference proteome</keyword>
<keyword evidence="3 6" id="KW-0808">Transferase</keyword>
<protein>
    <submittedName>
        <fullName evidence="6">Aspartate aminotransferase family protein</fullName>
    </submittedName>
</protein>
<dbReference type="InterPro" id="IPR015424">
    <property type="entry name" value="PyrdxlP-dep_Trfase"/>
</dbReference>
<dbReference type="RefSeq" id="WP_087080801.1">
    <property type="nucleotide sequence ID" value="NZ_CP020809.1"/>
</dbReference>
<dbReference type="CDD" id="cd00610">
    <property type="entry name" value="OAT_like"/>
    <property type="match status" value="1"/>
</dbReference>
<reference evidence="6 7" key="1">
    <citation type="submission" date="2017-04" db="EMBL/GenBank/DDBJ databases">
        <title>Whole Genome Sequence of 1,4-Dioxane Degrading Bacterium Mycobacterium dioxanotrophicus PH-06.</title>
        <authorList>
            <person name="He Y."/>
        </authorList>
    </citation>
    <scope>NUCLEOTIDE SEQUENCE [LARGE SCALE GENOMIC DNA]</scope>
    <source>
        <strain evidence="6 7">PH-06</strain>
    </source>
</reference>
<evidence type="ECO:0000256" key="3">
    <source>
        <dbReference type="ARBA" id="ARBA00022679"/>
    </source>
</evidence>
<sequence length="457" mass="49412">MTSLETRHALESTALDHLWLHSNDLEWNELIEGGLRVFVEGRGSTLIDVHGREYIDGLAGLFVVAAGHGRTEIGEAMAEQAGKIAYTAASNAANPAAIKLAEKIAELTPGDLDRVFLCSGGSEAVESAMKIAKQVQVMRGFGKRYKIIARRGSYHGTTFGAASLTGSASEKYFGPFMAGVSKVPNPNHYRNDFGLEGEAGDIMCARYVEQEILIQGPEHVAAVIGEPISVANGTHLPSPVYWQMLREICDKYGVLLIMDEVITGWGRTGKVFAAEHYGVVPDIMTMAKGLSSGYAPVAAVAVRSSIFDDFRPDGHALGHLITFGGHAVAAAAALKNIEILERENLVERSAEMGTYLFELANELRSHPTVGDVRGGKGLLCAIDFVKSKETREAWGTAHPFIKQLALRTQEEGLVTRVWDVLHLAPPFVLTRGEAERAIEIVDRCLTEAEAKFAAEIG</sequence>
<dbReference type="KEGG" id="mdx:BTO20_34560"/>
<organism evidence="6 7">
    <name type="scientific">Mycobacterium dioxanotrophicus</name>
    <dbReference type="NCBI Taxonomy" id="482462"/>
    <lineage>
        <taxon>Bacteria</taxon>
        <taxon>Bacillati</taxon>
        <taxon>Actinomycetota</taxon>
        <taxon>Actinomycetes</taxon>
        <taxon>Mycobacteriales</taxon>
        <taxon>Mycobacteriaceae</taxon>
        <taxon>Mycobacterium</taxon>
    </lineage>
</organism>
<dbReference type="PANTHER" id="PTHR43094">
    <property type="entry name" value="AMINOTRANSFERASE"/>
    <property type="match status" value="1"/>
</dbReference>
<dbReference type="EMBL" id="CP020809">
    <property type="protein sequence ID" value="ART73000.1"/>
    <property type="molecule type" value="Genomic_DNA"/>
</dbReference>
<accession>A0A1Y0CCL5</accession>
<evidence type="ECO:0000256" key="1">
    <source>
        <dbReference type="ARBA" id="ARBA00008954"/>
    </source>
</evidence>
<dbReference type="Proteomes" id="UP000195331">
    <property type="component" value="Chromosome"/>
</dbReference>
<dbReference type="PANTHER" id="PTHR43094:SF1">
    <property type="entry name" value="AMINOTRANSFERASE CLASS-III"/>
    <property type="match status" value="1"/>
</dbReference>
<evidence type="ECO:0000313" key="6">
    <source>
        <dbReference type="EMBL" id="ART73000.1"/>
    </source>
</evidence>
<dbReference type="InterPro" id="IPR015422">
    <property type="entry name" value="PyrdxlP-dep_Trfase_small"/>
</dbReference>
<dbReference type="Pfam" id="PF00202">
    <property type="entry name" value="Aminotran_3"/>
    <property type="match status" value="1"/>
</dbReference>
<dbReference type="Gene3D" id="3.40.640.10">
    <property type="entry name" value="Type I PLP-dependent aspartate aminotransferase-like (Major domain)"/>
    <property type="match status" value="1"/>
</dbReference>
<dbReference type="GO" id="GO:0008483">
    <property type="term" value="F:transaminase activity"/>
    <property type="evidence" value="ECO:0007669"/>
    <property type="project" value="UniProtKB-KW"/>
</dbReference>
<dbReference type="InterPro" id="IPR005814">
    <property type="entry name" value="Aminotrans_3"/>
</dbReference>
<dbReference type="InterPro" id="IPR015421">
    <property type="entry name" value="PyrdxlP-dep_Trfase_major"/>
</dbReference>
<comment type="similarity">
    <text evidence="1 5">Belongs to the class-III pyridoxal-phosphate-dependent aminotransferase family.</text>
</comment>
<dbReference type="Gene3D" id="3.90.1150.10">
    <property type="entry name" value="Aspartate Aminotransferase, domain 1"/>
    <property type="match status" value="1"/>
</dbReference>
<dbReference type="PIRSF" id="PIRSF000521">
    <property type="entry name" value="Transaminase_4ab_Lys_Orn"/>
    <property type="match status" value="1"/>
</dbReference>
<keyword evidence="4 5" id="KW-0663">Pyridoxal phosphate</keyword>
<evidence type="ECO:0000256" key="5">
    <source>
        <dbReference type="RuleBase" id="RU003560"/>
    </source>
</evidence>
<evidence type="ECO:0000256" key="2">
    <source>
        <dbReference type="ARBA" id="ARBA00022576"/>
    </source>
</evidence>